<accession>A0A814RSI9</accession>
<comment type="caution">
    <text evidence="1">The sequence shown here is derived from an EMBL/GenBank/DDBJ whole genome shotgun (WGS) entry which is preliminary data.</text>
</comment>
<dbReference type="AlphaFoldDB" id="A0A814RSI9"/>
<evidence type="ECO:0000313" key="1">
    <source>
        <dbReference type="EMBL" id="CAF1138310.1"/>
    </source>
</evidence>
<sequence>MVDLILSQQLLFFSTRIDEIESQFAENHKKISTLNNDLTFIQRNLNEFYEVVKEM</sequence>
<protein>
    <submittedName>
        <fullName evidence="1">Uncharacterized protein</fullName>
    </submittedName>
</protein>
<dbReference type="Proteomes" id="UP000663879">
    <property type="component" value="Unassembled WGS sequence"/>
</dbReference>
<name>A0A814RSI9_9BILA</name>
<evidence type="ECO:0000313" key="2">
    <source>
        <dbReference type="Proteomes" id="UP000663879"/>
    </source>
</evidence>
<keyword evidence="2" id="KW-1185">Reference proteome</keyword>
<gene>
    <name evidence="1" type="ORF">OXX778_LOCUS22787</name>
</gene>
<dbReference type="EMBL" id="CAJNOC010010273">
    <property type="protein sequence ID" value="CAF1138310.1"/>
    <property type="molecule type" value="Genomic_DNA"/>
</dbReference>
<reference evidence="1" key="1">
    <citation type="submission" date="2021-02" db="EMBL/GenBank/DDBJ databases">
        <authorList>
            <person name="Nowell W R."/>
        </authorList>
    </citation>
    <scope>NUCLEOTIDE SEQUENCE</scope>
    <source>
        <strain evidence="1">Ploen Becks lab</strain>
    </source>
</reference>
<proteinExistence type="predicted"/>
<organism evidence="1 2">
    <name type="scientific">Brachionus calyciflorus</name>
    <dbReference type="NCBI Taxonomy" id="104777"/>
    <lineage>
        <taxon>Eukaryota</taxon>
        <taxon>Metazoa</taxon>
        <taxon>Spiralia</taxon>
        <taxon>Gnathifera</taxon>
        <taxon>Rotifera</taxon>
        <taxon>Eurotatoria</taxon>
        <taxon>Monogononta</taxon>
        <taxon>Pseudotrocha</taxon>
        <taxon>Ploima</taxon>
        <taxon>Brachionidae</taxon>
        <taxon>Brachionus</taxon>
    </lineage>
</organism>
<feature type="non-terminal residue" evidence="1">
    <location>
        <position position="55"/>
    </location>
</feature>